<organism evidence="11 12">
    <name type="scientific">Ditylenchus dipsaci</name>
    <dbReference type="NCBI Taxonomy" id="166011"/>
    <lineage>
        <taxon>Eukaryota</taxon>
        <taxon>Metazoa</taxon>
        <taxon>Ecdysozoa</taxon>
        <taxon>Nematoda</taxon>
        <taxon>Chromadorea</taxon>
        <taxon>Rhabditida</taxon>
        <taxon>Tylenchina</taxon>
        <taxon>Tylenchomorpha</taxon>
        <taxon>Sphaerularioidea</taxon>
        <taxon>Anguinidae</taxon>
        <taxon>Anguininae</taxon>
        <taxon>Ditylenchus</taxon>
    </lineage>
</organism>
<feature type="domain" description="Ribonuclease H1 N-terminal" evidence="10">
    <location>
        <begin position="5"/>
        <end position="47"/>
    </location>
</feature>
<proteinExistence type="inferred from homology"/>
<dbReference type="Gene3D" id="3.40.970.10">
    <property type="entry name" value="Ribonuclease H1, N-terminal domain"/>
    <property type="match status" value="2"/>
</dbReference>
<dbReference type="InterPro" id="IPR037056">
    <property type="entry name" value="RNase_H1_N_sf"/>
</dbReference>
<evidence type="ECO:0000256" key="3">
    <source>
        <dbReference type="ARBA" id="ARBA00012180"/>
    </source>
</evidence>
<evidence type="ECO:0000256" key="4">
    <source>
        <dbReference type="ARBA" id="ARBA00022722"/>
    </source>
</evidence>
<dbReference type="AlphaFoldDB" id="A0A915DJV3"/>
<keyword evidence="8" id="KW-0460">Magnesium</keyword>
<dbReference type="GO" id="GO:0046872">
    <property type="term" value="F:metal ion binding"/>
    <property type="evidence" value="ECO:0007669"/>
    <property type="project" value="UniProtKB-KW"/>
</dbReference>
<evidence type="ECO:0000256" key="1">
    <source>
        <dbReference type="ARBA" id="ARBA00001946"/>
    </source>
</evidence>
<dbReference type="InterPro" id="IPR009027">
    <property type="entry name" value="Ribosomal_bL9/RNase_H1_N"/>
</dbReference>
<keyword evidence="11" id="KW-1185">Reference proteome</keyword>
<evidence type="ECO:0000313" key="11">
    <source>
        <dbReference type="Proteomes" id="UP000887574"/>
    </source>
</evidence>
<dbReference type="Pfam" id="PF01693">
    <property type="entry name" value="Cauli_VI"/>
    <property type="match status" value="2"/>
</dbReference>
<evidence type="ECO:0000259" key="10">
    <source>
        <dbReference type="Pfam" id="PF01693"/>
    </source>
</evidence>
<comment type="cofactor">
    <cofactor evidence="1">
        <name>Mg(2+)</name>
        <dbReference type="ChEBI" id="CHEBI:18420"/>
    </cofactor>
</comment>
<evidence type="ECO:0000256" key="5">
    <source>
        <dbReference type="ARBA" id="ARBA00022723"/>
    </source>
</evidence>
<dbReference type="EC" id="3.1.26.4" evidence="3"/>
<reference evidence="12" key="1">
    <citation type="submission" date="2022-11" db="UniProtKB">
        <authorList>
            <consortium name="WormBaseParasite"/>
        </authorList>
    </citation>
    <scope>IDENTIFICATION</scope>
</reference>
<feature type="compositionally biased region" description="Acidic residues" evidence="9">
    <location>
        <begin position="139"/>
        <end position="150"/>
    </location>
</feature>
<feature type="domain" description="Ribonuclease H1 N-terminal" evidence="10">
    <location>
        <begin position="68"/>
        <end position="110"/>
    </location>
</feature>
<keyword evidence="4" id="KW-0540">Nuclease</keyword>
<evidence type="ECO:0000256" key="7">
    <source>
        <dbReference type="ARBA" id="ARBA00022801"/>
    </source>
</evidence>
<keyword evidence="7" id="KW-0378">Hydrolase</keyword>
<keyword evidence="6" id="KW-0255">Endonuclease</keyword>
<dbReference type="SUPFAM" id="SSF55658">
    <property type="entry name" value="L9 N-domain-like"/>
    <property type="match status" value="2"/>
</dbReference>
<feature type="region of interest" description="Disordered" evidence="9">
    <location>
        <begin position="121"/>
        <end position="187"/>
    </location>
</feature>
<evidence type="ECO:0000256" key="6">
    <source>
        <dbReference type="ARBA" id="ARBA00022759"/>
    </source>
</evidence>
<name>A0A915DJV3_9BILA</name>
<sequence length="187" mass="20923">MSKTFYAVAFGHSKGIYEKWADAKKQIDGFPQPVYKKFGTKEEAEKYCQDRKASSVSFVDEDSQAATFYAVARGKVAGIFDKYDDVKESISGFPQPLQKKFSSFAEAKAYYEKFANGLVDEPSAKKDKKSKSGKKGASSEEDDDEEEEAEVSSSSRKRTKPKDKKSEQNGEEGEPDKKSSSKKQKKK</sequence>
<evidence type="ECO:0000256" key="2">
    <source>
        <dbReference type="ARBA" id="ARBA00005300"/>
    </source>
</evidence>
<dbReference type="WBParaSite" id="jg20762">
    <property type="protein sequence ID" value="jg20762"/>
    <property type="gene ID" value="jg20762"/>
</dbReference>
<dbReference type="GO" id="GO:0004523">
    <property type="term" value="F:RNA-DNA hybrid ribonuclease activity"/>
    <property type="evidence" value="ECO:0007669"/>
    <property type="project" value="UniProtKB-EC"/>
</dbReference>
<keyword evidence="5" id="KW-0479">Metal-binding</keyword>
<accession>A0A915DJV3</accession>
<comment type="similarity">
    <text evidence="2">Belongs to the RNase H family.</text>
</comment>
<evidence type="ECO:0000256" key="9">
    <source>
        <dbReference type="SAM" id="MobiDB-lite"/>
    </source>
</evidence>
<evidence type="ECO:0000313" key="12">
    <source>
        <dbReference type="WBParaSite" id="jg20762"/>
    </source>
</evidence>
<dbReference type="InterPro" id="IPR011320">
    <property type="entry name" value="RNase_H1_N"/>
</dbReference>
<dbReference type="FunFam" id="3.40.970.10:FF:000001">
    <property type="entry name" value="Ribonuclease H1"/>
    <property type="match status" value="1"/>
</dbReference>
<evidence type="ECO:0000256" key="8">
    <source>
        <dbReference type="ARBA" id="ARBA00022842"/>
    </source>
</evidence>
<dbReference type="Proteomes" id="UP000887574">
    <property type="component" value="Unplaced"/>
</dbReference>
<protein>
    <recommendedName>
        <fullName evidence="3">ribonuclease H</fullName>
        <ecNumber evidence="3">3.1.26.4</ecNumber>
    </recommendedName>
</protein>